<dbReference type="STRING" id="1173584.SAMN05444851_1195"/>
<dbReference type="PANTHER" id="PTHR13847:SF287">
    <property type="entry name" value="FAD-DEPENDENT OXIDOREDUCTASE DOMAIN-CONTAINING PROTEIN 1"/>
    <property type="match status" value="1"/>
</dbReference>
<accession>A0A1I0NXY0</accession>
<dbReference type="Gene3D" id="3.30.9.10">
    <property type="entry name" value="D-Amino Acid Oxidase, subunit A, domain 2"/>
    <property type="match status" value="1"/>
</dbReference>
<name>A0A1I0NXY0_9RHOB</name>
<evidence type="ECO:0000259" key="3">
    <source>
        <dbReference type="Pfam" id="PF01266"/>
    </source>
</evidence>
<keyword evidence="1" id="KW-0560">Oxidoreductase</keyword>
<dbReference type="RefSeq" id="WP_091429110.1">
    <property type="nucleotide sequence ID" value="NZ_FOJB01000001.1"/>
</dbReference>
<dbReference type="Pfam" id="PF01266">
    <property type="entry name" value="DAO"/>
    <property type="match status" value="1"/>
</dbReference>
<dbReference type="SUPFAM" id="SSF51905">
    <property type="entry name" value="FAD/NAD(P)-binding domain"/>
    <property type="match status" value="1"/>
</dbReference>
<feature type="transmembrane region" description="Helical" evidence="2">
    <location>
        <begin position="12"/>
        <end position="29"/>
    </location>
</feature>
<evidence type="ECO:0000313" key="4">
    <source>
        <dbReference type="EMBL" id="SEW06783.1"/>
    </source>
</evidence>
<dbReference type="EMBL" id="FOJB01000001">
    <property type="protein sequence ID" value="SEW06783.1"/>
    <property type="molecule type" value="Genomic_DNA"/>
</dbReference>
<dbReference type="GO" id="GO:0032981">
    <property type="term" value="P:mitochondrial respiratory chain complex I assembly"/>
    <property type="evidence" value="ECO:0007669"/>
    <property type="project" value="TreeGrafter"/>
</dbReference>
<dbReference type="GO" id="GO:0005737">
    <property type="term" value="C:cytoplasm"/>
    <property type="evidence" value="ECO:0007669"/>
    <property type="project" value="TreeGrafter"/>
</dbReference>
<keyword evidence="2" id="KW-0812">Transmembrane</keyword>
<dbReference type="GO" id="GO:0016491">
    <property type="term" value="F:oxidoreductase activity"/>
    <property type="evidence" value="ECO:0007669"/>
    <property type="project" value="UniProtKB-KW"/>
</dbReference>
<evidence type="ECO:0000256" key="2">
    <source>
        <dbReference type="SAM" id="Phobius"/>
    </source>
</evidence>
<protein>
    <submittedName>
        <fullName evidence="4">Glycine/D-amino acid oxidase</fullName>
    </submittedName>
</protein>
<dbReference type="Gene3D" id="3.50.50.60">
    <property type="entry name" value="FAD/NAD(P)-binding domain"/>
    <property type="match status" value="1"/>
</dbReference>
<proteinExistence type="predicted"/>
<keyword evidence="2" id="KW-0472">Membrane</keyword>
<feature type="domain" description="FAD dependent oxidoreductase" evidence="3">
    <location>
        <begin position="11"/>
        <end position="369"/>
    </location>
</feature>
<dbReference type="AlphaFoldDB" id="A0A1I0NXY0"/>
<sequence>MATDPHQQTYDVIIVGGAIMGSSVAWWLSQSPDFQGRILVVERDPSYALCSTAHTNSCLRQQFSEPLNVRISQFTASFIKNLRANMGGDPRIEDLTIQSFGYLYLAHNKAHADALRAAQAMQRRLGAATRILSRDEIAQDFPFYQLDDILLGSHGTRDEGYWDGGALFDWFRRKAVAAGVEYVAGEVEAITTAQDKVVNVTLSSGQTLSCGHLVNAAGPRARLVARMAGLDIPVEPRKRFTWVVKAERPLDRQLPLTIDPSGVHIRQDGPETYMIGARPDPDPAVDPDDFHMDHGLWEHHVWPIVATRIPQFDALKIVHEWAGHYAYNTLDQNAVLGPHNKVENFYFINGFSGHGLQQAPAMGRGLAELITTGSFQTLDLCPFGYDRIVEGRPIGETAVI</sequence>
<evidence type="ECO:0000313" key="5">
    <source>
        <dbReference type="Proteomes" id="UP000199650"/>
    </source>
</evidence>
<evidence type="ECO:0000256" key="1">
    <source>
        <dbReference type="ARBA" id="ARBA00023002"/>
    </source>
</evidence>
<dbReference type="PANTHER" id="PTHR13847">
    <property type="entry name" value="SARCOSINE DEHYDROGENASE-RELATED"/>
    <property type="match status" value="1"/>
</dbReference>
<organism evidence="4 5">
    <name type="scientific">Aliiroseovarius sediminilitoris</name>
    <dbReference type="NCBI Taxonomy" id="1173584"/>
    <lineage>
        <taxon>Bacteria</taxon>
        <taxon>Pseudomonadati</taxon>
        <taxon>Pseudomonadota</taxon>
        <taxon>Alphaproteobacteria</taxon>
        <taxon>Rhodobacterales</taxon>
        <taxon>Paracoccaceae</taxon>
        <taxon>Aliiroseovarius</taxon>
    </lineage>
</organism>
<dbReference type="InterPro" id="IPR006076">
    <property type="entry name" value="FAD-dep_OxRdtase"/>
</dbReference>
<reference evidence="4 5" key="1">
    <citation type="submission" date="2016-10" db="EMBL/GenBank/DDBJ databases">
        <authorList>
            <person name="de Groot N.N."/>
        </authorList>
    </citation>
    <scope>NUCLEOTIDE SEQUENCE [LARGE SCALE GENOMIC DNA]</scope>
    <source>
        <strain evidence="4 5">DSM 29439</strain>
    </source>
</reference>
<keyword evidence="2" id="KW-1133">Transmembrane helix</keyword>
<dbReference type="InterPro" id="IPR036188">
    <property type="entry name" value="FAD/NAD-bd_sf"/>
</dbReference>
<dbReference type="Proteomes" id="UP000199650">
    <property type="component" value="Unassembled WGS sequence"/>
</dbReference>
<keyword evidence="5" id="KW-1185">Reference proteome</keyword>
<dbReference type="OrthoDB" id="9806452at2"/>
<gene>
    <name evidence="4" type="ORF">SAMN05444851_1195</name>
</gene>